<dbReference type="GO" id="GO:0003676">
    <property type="term" value="F:nucleic acid binding"/>
    <property type="evidence" value="ECO:0007669"/>
    <property type="project" value="InterPro"/>
</dbReference>
<sequence>MLKYESTYSNLTADLLSKYPDLTFKLAGDFLKIFSSNSDHYCQITTYLTEKGQQYYDFPPLASRPRKIVVKALPISTDIDDIKDELTDQGFTVVKVAQLTKAKTKHKLPIFMVELTIRPDSPDIFKLKTCCHLMVKIDTFNRRPGITQCYNCNLFNHSSKYCHMRTRCLKCGQEHRIKNCDSKEKMEKLTCINCKEVGHLASSFSCSKYPQIKKKTEKVQNANENRNSFQANKVTVKDFSYADALQGTNLIPKQSTSKSDTQTTTQSQNSPHPTANENTNEKPFGIMDAVFEIKKLFADYPFLLELGKQLRAAKGKDRKDVFYEHIIKN</sequence>
<evidence type="ECO:0000259" key="3">
    <source>
        <dbReference type="SMART" id="SM00596"/>
    </source>
</evidence>
<feature type="domain" description="CCHC-type" evidence="2">
    <location>
        <begin position="167"/>
        <end position="182"/>
    </location>
</feature>
<dbReference type="GO" id="GO:0008270">
    <property type="term" value="F:zinc ion binding"/>
    <property type="evidence" value="ECO:0007669"/>
    <property type="project" value="InterPro"/>
</dbReference>
<proteinExistence type="predicted"/>
<name>A0A8X6G9X3_TRICU</name>
<gene>
    <name evidence="4" type="primary">ORF1_106</name>
    <name evidence="4" type="ORF">TNCT_427821</name>
</gene>
<evidence type="ECO:0000256" key="1">
    <source>
        <dbReference type="SAM" id="MobiDB-lite"/>
    </source>
</evidence>
<dbReference type="InterPro" id="IPR006579">
    <property type="entry name" value="Pre_C2HC_dom"/>
</dbReference>
<dbReference type="Proteomes" id="UP000887116">
    <property type="component" value="Unassembled WGS sequence"/>
</dbReference>
<feature type="domain" description="Pre-C2HC" evidence="3">
    <location>
        <begin position="79"/>
        <end position="147"/>
    </location>
</feature>
<dbReference type="EMBL" id="BMAO01005158">
    <property type="protein sequence ID" value="GFQ99517.1"/>
    <property type="molecule type" value="Genomic_DNA"/>
</dbReference>
<dbReference type="OrthoDB" id="8047520at2759"/>
<dbReference type="InterPro" id="IPR001878">
    <property type="entry name" value="Znf_CCHC"/>
</dbReference>
<dbReference type="SMART" id="SM00596">
    <property type="entry name" value="PRE_C2HC"/>
    <property type="match status" value="1"/>
</dbReference>
<feature type="domain" description="CCHC-type" evidence="2">
    <location>
        <begin position="190"/>
        <end position="208"/>
    </location>
</feature>
<feature type="compositionally biased region" description="Low complexity" evidence="1">
    <location>
        <begin position="254"/>
        <end position="270"/>
    </location>
</feature>
<organism evidence="4 5">
    <name type="scientific">Trichonephila clavata</name>
    <name type="common">Joro spider</name>
    <name type="synonym">Nephila clavata</name>
    <dbReference type="NCBI Taxonomy" id="2740835"/>
    <lineage>
        <taxon>Eukaryota</taxon>
        <taxon>Metazoa</taxon>
        <taxon>Ecdysozoa</taxon>
        <taxon>Arthropoda</taxon>
        <taxon>Chelicerata</taxon>
        <taxon>Arachnida</taxon>
        <taxon>Araneae</taxon>
        <taxon>Araneomorphae</taxon>
        <taxon>Entelegynae</taxon>
        <taxon>Araneoidea</taxon>
        <taxon>Nephilidae</taxon>
        <taxon>Trichonephila</taxon>
    </lineage>
</organism>
<dbReference type="SMART" id="SM00343">
    <property type="entry name" value="ZnF_C2HC"/>
    <property type="match status" value="3"/>
</dbReference>
<evidence type="ECO:0000313" key="4">
    <source>
        <dbReference type="EMBL" id="GFQ99517.1"/>
    </source>
</evidence>
<protein>
    <submittedName>
        <fullName evidence="4">Nucleic-acid-binding protein from transposon X-element</fullName>
    </submittedName>
</protein>
<feature type="domain" description="CCHC-type" evidence="2">
    <location>
        <begin position="148"/>
        <end position="164"/>
    </location>
</feature>
<accession>A0A8X6G9X3</accession>
<dbReference type="Pfam" id="PF07530">
    <property type="entry name" value="PRE_C2HC"/>
    <property type="match status" value="1"/>
</dbReference>
<feature type="region of interest" description="Disordered" evidence="1">
    <location>
        <begin position="250"/>
        <end position="281"/>
    </location>
</feature>
<evidence type="ECO:0000313" key="5">
    <source>
        <dbReference type="Proteomes" id="UP000887116"/>
    </source>
</evidence>
<dbReference type="AlphaFoldDB" id="A0A8X6G9X3"/>
<evidence type="ECO:0000259" key="2">
    <source>
        <dbReference type="SMART" id="SM00343"/>
    </source>
</evidence>
<comment type="caution">
    <text evidence="4">The sequence shown here is derived from an EMBL/GenBank/DDBJ whole genome shotgun (WGS) entry which is preliminary data.</text>
</comment>
<reference evidence="4" key="1">
    <citation type="submission" date="2020-07" db="EMBL/GenBank/DDBJ databases">
        <title>Multicomponent nature underlies the extraordinary mechanical properties of spider dragline silk.</title>
        <authorList>
            <person name="Kono N."/>
            <person name="Nakamura H."/>
            <person name="Mori M."/>
            <person name="Yoshida Y."/>
            <person name="Ohtoshi R."/>
            <person name="Malay A.D."/>
            <person name="Moran D.A.P."/>
            <person name="Tomita M."/>
            <person name="Numata K."/>
            <person name="Arakawa K."/>
        </authorList>
    </citation>
    <scope>NUCLEOTIDE SEQUENCE</scope>
</reference>
<keyword evidence="5" id="KW-1185">Reference proteome</keyword>